<reference evidence="1 2" key="1">
    <citation type="journal article" date="2017" name="Int. J. Parasitol.">
        <title>The genome of the protozoan parasite Cystoisospora suis and a reverse vaccinology approach to identify vaccine candidates.</title>
        <authorList>
            <person name="Palmieri N."/>
            <person name="Shrestha A."/>
            <person name="Ruttkowski B."/>
            <person name="Beck T."/>
            <person name="Vogl C."/>
            <person name="Tomley F."/>
            <person name="Blake D.P."/>
            <person name="Joachim A."/>
        </authorList>
    </citation>
    <scope>NUCLEOTIDE SEQUENCE [LARGE SCALE GENOMIC DNA]</scope>
    <source>
        <strain evidence="1 2">Wien I</strain>
    </source>
</reference>
<name>A0A2C6KKN6_9APIC</name>
<dbReference type="EMBL" id="MIGC01005464">
    <property type="protein sequence ID" value="PHJ16926.1"/>
    <property type="molecule type" value="Genomic_DNA"/>
</dbReference>
<sequence length="90" mass="10366">MGTRLITIETDHATLSRMLTQKKVTARLGYWLDKLADSNFRVVYKPGKPNSVADALSRQPDYLEKVNSLLEFRRSNRRKPRGSENSSRID</sequence>
<organism evidence="1 2">
    <name type="scientific">Cystoisospora suis</name>
    <dbReference type="NCBI Taxonomy" id="483139"/>
    <lineage>
        <taxon>Eukaryota</taxon>
        <taxon>Sar</taxon>
        <taxon>Alveolata</taxon>
        <taxon>Apicomplexa</taxon>
        <taxon>Conoidasida</taxon>
        <taxon>Coccidia</taxon>
        <taxon>Eucoccidiorida</taxon>
        <taxon>Eimeriorina</taxon>
        <taxon>Sarcocystidae</taxon>
        <taxon>Cystoisospora</taxon>
    </lineage>
</organism>
<dbReference type="OrthoDB" id="2013610at2759"/>
<dbReference type="RefSeq" id="XP_067918651.1">
    <property type="nucleotide sequence ID" value="XM_068069373.1"/>
</dbReference>
<gene>
    <name evidence="1" type="ORF">CSUI_009257</name>
</gene>
<protein>
    <submittedName>
        <fullName evidence="1">Transposon ty3-i gag-pol</fullName>
    </submittedName>
</protein>
<comment type="caution">
    <text evidence="1">The sequence shown here is derived from an EMBL/GenBank/DDBJ whole genome shotgun (WGS) entry which is preliminary data.</text>
</comment>
<keyword evidence="2" id="KW-1185">Reference proteome</keyword>
<dbReference type="AlphaFoldDB" id="A0A2C6KKN6"/>
<proteinExistence type="predicted"/>
<dbReference type="VEuPathDB" id="ToxoDB:CSUI_009257"/>
<dbReference type="Proteomes" id="UP000221165">
    <property type="component" value="Unassembled WGS sequence"/>
</dbReference>
<evidence type="ECO:0000313" key="1">
    <source>
        <dbReference type="EMBL" id="PHJ16926.1"/>
    </source>
</evidence>
<dbReference type="PANTHER" id="PTHR34072">
    <property type="entry name" value="ENZYMATIC POLYPROTEIN-RELATED"/>
    <property type="match status" value="1"/>
</dbReference>
<accession>A0A2C6KKN6</accession>
<dbReference type="GeneID" id="94432584"/>
<evidence type="ECO:0000313" key="2">
    <source>
        <dbReference type="Proteomes" id="UP000221165"/>
    </source>
</evidence>